<organism evidence="3 4">
    <name type="scientific">Acropora cervicornis</name>
    <name type="common">Staghorn coral</name>
    <dbReference type="NCBI Taxonomy" id="6130"/>
    <lineage>
        <taxon>Eukaryota</taxon>
        <taxon>Metazoa</taxon>
        <taxon>Cnidaria</taxon>
        <taxon>Anthozoa</taxon>
        <taxon>Hexacorallia</taxon>
        <taxon>Scleractinia</taxon>
        <taxon>Astrocoeniina</taxon>
        <taxon>Acroporidae</taxon>
        <taxon>Acropora</taxon>
    </lineage>
</organism>
<dbReference type="Proteomes" id="UP001249851">
    <property type="component" value="Unassembled WGS sequence"/>
</dbReference>
<feature type="region of interest" description="Disordered" evidence="1">
    <location>
        <begin position="151"/>
        <end position="184"/>
    </location>
</feature>
<comment type="caution">
    <text evidence="3">The sequence shown here is derived from an EMBL/GenBank/DDBJ whole genome shotgun (WGS) entry which is preliminary data.</text>
</comment>
<evidence type="ECO:0000259" key="2">
    <source>
        <dbReference type="PROSITE" id="PS50011"/>
    </source>
</evidence>
<evidence type="ECO:0000313" key="4">
    <source>
        <dbReference type="Proteomes" id="UP001249851"/>
    </source>
</evidence>
<dbReference type="Pfam" id="PF00069">
    <property type="entry name" value="Pkinase"/>
    <property type="match status" value="1"/>
</dbReference>
<proteinExistence type="predicted"/>
<dbReference type="SUPFAM" id="SSF48371">
    <property type="entry name" value="ARM repeat"/>
    <property type="match status" value="1"/>
</dbReference>
<feature type="compositionally biased region" description="Polar residues" evidence="1">
    <location>
        <begin position="382"/>
        <end position="391"/>
    </location>
</feature>
<feature type="compositionally biased region" description="Polar residues" evidence="1">
    <location>
        <begin position="452"/>
        <end position="461"/>
    </location>
</feature>
<dbReference type="GO" id="GO:0004672">
    <property type="term" value="F:protein kinase activity"/>
    <property type="evidence" value="ECO:0007669"/>
    <property type="project" value="InterPro"/>
</dbReference>
<dbReference type="EMBL" id="JARQWQ010000035">
    <property type="protein sequence ID" value="KAK2560709.1"/>
    <property type="molecule type" value="Genomic_DNA"/>
</dbReference>
<keyword evidence="4" id="KW-1185">Reference proteome</keyword>
<accession>A0AAD9QGH2</accession>
<feature type="region of interest" description="Disordered" evidence="1">
    <location>
        <begin position="367"/>
        <end position="461"/>
    </location>
</feature>
<evidence type="ECO:0000313" key="3">
    <source>
        <dbReference type="EMBL" id="KAK2560709.1"/>
    </source>
</evidence>
<name>A0AAD9QGH2_ACRCE</name>
<dbReference type="GO" id="GO:0005524">
    <property type="term" value="F:ATP binding"/>
    <property type="evidence" value="ECO:0007669"/>
    <property type="project" value="InterPro"/>
</dbReference>
<evidence type="ECO:0000256" key="1">
    <source>
        <dbReference type="SAM" id="MobiDB-lite"/>
    </source>
</evidence>
<dbReference type="InterPro" id="IPR056981">
    <property type="entry name" value="HEAT_ULK4_RUNKEL"/>
</dbReference>
<protein>
    <submittedName>
        <fullName evidence="3">Serine/threonine-protein kinase ULK4</fullName>
    </submittedName>
</protein>
<feature type="compositionally biased region" description="Polar residues" evidence="1">
    <location>
        <begin position="408"/>
        <end position="444"/>
    </location>
</feature>
<dbReference type="PANTHER" id="PTHR46240">
    <property type="entry name" value="SER/THR PROTEIN KINASE ULK4"/>
    <property type="match status" value="1"/>
</dbReference>
<dbReference type="InterPro" id="IPR011989">
    <property type="entry name" value="ARM-like"/>
</dbReference>
<dbReference type="Pfam" id="PF23606">
    <property type="entry name" value="HEAT_ULK4"/>
    <property type="match status" value="1"/>
</dbReference>
<sequence length="1344" mass="149077">MENYILYDEIGRGEQSIVYKGRKKGTIEFVAIHCVEKCKRFELRNIVRLTHEIEHTNVVKFHEWYETTNHIWMVVELCTGDSLDVVLSQDKRIPVDSIRWFGAEIAKGLFHIHSVEILYCDLRPSRIMLDGAGVLKLSDFALARVEGEDDFYEGEGNTEEEDQNNGDREKELHKRPKPSPHYMAPEVLSGAPHSKEADLWSFGCVLYELFTGKQPFTGDSFPELVSKIFNDSPSHIFDEEECEGNEAFLELDNLIQCLLKKEPSQRMNWEDLITHTFWKGALDHCLGATGKVDRLVCDVVTESIQDEPNDAGARDDEKFTDEDVHKNEGVIANANLLNAPENMVRQGTYTFCDNADTETSGVLSLGKTKTFGRARQSRDQAKNTSSSSNQVELGAKSASLSREKESKSTPLKKNQTFSKSDLNSIVTQNGQSQSEDQQSLLTDDTQMHHTRSIQGEQSISDLASHPSDFVVTPIADNPKIKKFSIPKWDAKSLPCQPLKPGELVDLPEDKFEEHLTVIRDLFSQSDRSSAGPMAGLHRSKLHTASYLASICHDGEIANVIFETDFISVVLKQIKSGFSADFKARLGRYDVSSTSYALGLLAGNATMISEDFNMTEIFITLTEVIRDNFRNAKLKQHLLPALGEFLFYAATQEENLGCQISQWDAPGVTYTIIARCLHKGEDIVVQHFAAKTVENVATTSGRHCVKFATNDTAQHLWNLFTHCTVDAQKVTAITALSRLTSHSPSVFQHVLEKAGFKAMSSALSSSVTKIQQSLVTMFVVLLSTRPQMRRLLQERDLITKGLHLFDSPSMVIRGKAFLLVVALVQSNPEALLLCCQSRLVMHIERQMKRGTPLKGVSPDNQGYLTQCQSLCVSAVVDAAPGILSDVLASLDAVRGRKHPSAAQAKQLRIHLPLLSIILHLVTSHVFRAQITHEEFLINIGMLLSHVTSIDSGTTSIGSAAGPNATEDLISVVLSITEAVTQHPPILLQYHVVVTEHVLPHLATLMSSSNGDTRVLSFRMFADVTSLYLDNHNVSFLSNEETSSSARKLNEVINNHLLPQYHLILQDQDPLPAYGLKLLLSFLERSPDIIHTVVKQELLLFVSHILQSNTGRLDRSMVQSVVGLLDCLVSGKIIDVSQLFSQGLIDSLVSLFVDAADLQNDADIPGSEVSIGVLVPLLESLNNTLKYVSREVRKALQTKSESSQENTGQTELAEKLLVESKPLVDMTGLLINFLCHEDPEVKDSACRCLYLMVELFGGIYEDALSAENIECFAEALSTADAKKQKQLLRIIKRLLSSNSQQCDLAGNVGVLTDVLQGFMKSPQSDGEELAVQNLVREILQKLGMSE</sequence>
<dbReference type="CDD" id="cd14010">
    <property type="entry name" value="STKc_ULK4"/>
    <property type="match status" value="1"/>
</dbReference>
<dbReference type="PROSITE" id="PS50011">
    <property type="entry name" value="PROTEIN_KINASE_DOM"/>
    <property type="match status" value="1"/>
</dbReference>
<dbReference type="InterPro" id="IPR045906">
    <property type="entry name" value="ULK4"/>
</dbReference>
<dbReference type="SUPFAM" id="SSF56112">
    <property type="entry name" value="Protein kinase-like (PK-like)"/>
    <property type="match status" value="1"/>
</dbReference>
<feature type="domain" description="Protein kinase" evidence="2">
    <location>
        <begin position="4"/>
        <end position="278"/>
    </location>
</feature>
<dbReference type="InterPro" id="IPR000719">
    <property type="entry name" value="Prot_kinase_dom"/>
</dbReference>
<reference evidence="3" key="1">
    <citation type="journal article" date="2023" name="G3 (Bethesda)">
        <title>Whole genome assembly and annotation of the endangered Caribbean coral Acropora cervicornis.</title>
        <authorList>
            <person name="Selwyn J.D."/>
            <person name="Vollmer S.V."/>
        </authorList>
    </citation>
    <scope>NUCLEOTIDE SEQUENCE</scope>
    <source>
        <strain evidence="3">K2</strain>
    </source>
</reference>
<dbReference type="Gene3D" id="1.10.510.10">
    <property type="entry name" value="Transferase(Phosphotransferase) domain 1"/>
    <property type="match status" value="1"/>
</dbReference>
<reference evidence="3" key="2">
    <citation type="journal article" date="2023" name="Science">
        <title>Genomic signatures of disease resistance in endangered staghorn corals.</title>
        <authorList>
            <person name="Vollmer S.V."/>
            <person name="Selwyn J.D."/>
            <person name="Despard B.A."/>
            <person name="Roesel C.L."/>
        </authorList>
    </citation>
    <scope>NUCLEOTIDE SEQUENCE</scope>
    <source>
        <strain evidence="3">K2</strain>
    </source>
</reference>
<gene>
    <name evidence="3" type="ORF">P5673_016476</name>
</gene>
<feature type="compositionally biased region" description="Acidic residues" evidence="1">
    <location>
        <begin position="151"/>
        <end position="164"/>
    </location>
</feature>
<keyword evidence="3" id="KW-0418">Kinase</keyword>
<dbReference type="PANTHER" id="PTHR46240:SF1">
    <property type="entry name" value="SERINE_THREONINE-PROTEIN KINASE ULK4"/>
    <property type="match status" value="1"/>
</dbReference>
<dbReference type="Gene3D" id="1.25.10.10">
    <property type="entry name" value="Leucine-rich Repeat Variant"/>
    <property type="match status" value="2"/>
</dbReference>
<keyword evidence="3" id="KW-0808">Transferase</keyword>
<dbReference type="InterPro" id="IPR016024">
    <property type="entry name" value="ARM-type_fold"/>
</dbReference>
<dbReference type="InterPro" id="IPR011009">
    <property type="entry name" value="Kinase-like_dom_sf"/>
</dbReference>